<organism evidence="1 2">
    <name type="scientific">Spirosoma aureum</name>
    <dbReference type="NCBI Taxonomy" id="2692134"/>
    <lineage>
        <taxon>Bacteria</taxon>
        <taxon>Pseudomonadati</taxon>
        <taxon>Bacteroidota</taxon>
        <taxon>Cytophagia</taxon>
        <taxon>Cytophagales</taxon>
        <taxon>Cytophagaceae</taxon>
        <taxon>Spirosoma</taxon>
    </lineage>
</organism>
<evidence type="ECO:0000313" key="1">
    <source>
        <dbReference type="EMBL" id="QIP14490.1"/>
    </source>
</evidence>
<keyword evidence="2" id="KW-1185">Reference proteome</keyword>
<proteinExistence type="predicted"/>
<dbReference type="SUPFAM" id="SSF50939">
    <property type="entry name" value="Sialidases"/>
    <property type="match status" value="2"/>
</dbReference>
<dbReference type="PANTHER" id="PTHR38792">
    <property type="entry name" value="BNR/ASP-BOX REPEAT DOMAIN PROTEIN (AFU_ORTHOLOGUE AFUA_7G06430)-RELATED"/>
    <property type="match status" value="1"/>
</dbReference>
<reference evidence="1 2" key="1">
    <citation type="submission" date="2020-03" db="EMBL/GenBank/DDBJ databases">
        <authorList>
            <person name="Kim M.K."/>
        </authorList>
    </citation>
    <scope>NUCLEOTIDE SEQUENCE [LARGE SCALE GENOMIC DNA]</scope>
    <source>
        <strain evidence="1 2">BT328</strain>
    </source>
</reference>
<protein>
    <submittedName>
        <fullName evidence="1">Exo-alpha-sialidase</fullName>
    </submittedName>
</protein>
<accession>A0A6G9AQ06</accession>
<dbReference type="Proteomes" id="UP000501802">
    <property type="component" value="Chromosome"/>
</dbReference>
<dbReference type="CDD" id="cd15482">
    <property type="entry name" value="Sialidase_non-viral"/>
    <property type="match status" value="1"/>
</dbReference>
<sequence length="377" mass="41846">MMIKPPLLLFISLVALSYFDITCVEWKQPVLINDQPVFTDAGLVSHAGETEIRKHGNYGSEYGRMLRLSNGTWLAAYTISRNNGYQRDPKAGLELQVSESRDNGQTWKSISILTDPGRDLDNAQLCQLPNGAVLLACRSVRWQESYRLPVYQSTDLGKTWSKHSTIDVAEGKPGTLGKPDKGIYEPHMAFLADGRLSVMYANEKHVTETPSYSQIISQKISVDQGASWGPEIWVAHETGHNASRPGMPVWTRMTNGQYMVVYEICGPEKCMVYYKTSPDGAHWAEGLGTPIPDQLGGPYLLSITDGRLVVSSNSSHISVSNDYGQSWQRIADAWPKSLWSSLYQPGANQIIVMNSVERSIGGHNVQIRSGLLSRQIK</sequence>
<dbReference type="InterPro" id="IPR036278">
    <property type="entry name" value="Sialidase_sf"/>
</dbReference>
<evidence type="ECO:0000313" key="2">
    <source>
        <dbReference type="Proteomes" id="UP000501802"/>
    </source>
</evidence>
<dbReference type="AlphaFoldDB" id="A0A6G9AQ06"/>
<name>A0A6G9AQ06_9BACT</name>
<dbReference type="Gene3D" id="2.120.10.10">
    <property type="match status" value="1"/>
</dbReference>
<dbReference type="KEGG" id="spib:G8759_18645"/>
<gene>
    <name evidence="1" type="ORF">G8759_18645</name>
</gene>
<dbReference type="PANTHER" id="PTHR38792:SF3">
    <property type="entry name" value="BNR_ASP-BOX REPEAT DOMAIN PROTEIN (AFU_ORTHOLOGUE AFUA_7G06430)-RELATED"/>
    <property type="match status" value="1"/>
</dbReference>
<dbReference type="EMBL" id="CP050063">
    <property type="protein sequence ID" value="QIP14490.1"/>
    <property type="molecule type" value="Genomic_DNA"/>
</dbReference>
<dbReference type="RefSeq" id="WP_167210653.1">
    <property type="nucleotide sequence ID" value="NZ_CP050063.1"/>
</dbReference>